<feature type="region of interest" description="Disordered" evidence="1">
    <location>
        <begin position="86"/>
        <end position="105"/>
    </location>
</feature>
<organism evidence="2 3">
    <name type="scientific">Marssonina brunnea f. sp. multigermtubi (strain MB_m1)</name>
    <name type="common">Marssonina leaf spot fungus</name>
    <dbReference type="NCBI Taxonomy" id="1072389"/>
    <lineage>
        <taxon>Eukaryota</taxon>
        <taxon>Fungi</taxon>
        <taxon>Dikarya</taxon>
        <taxon>Ascomycota</taxon>
        <taxon>Pezizomycotina</taxon>
        <taxon>Leotiomycetes</taxon>
        <taxon>Helotiales</taxon>
        <taxon>Drepanopezizaceae</taxon>
        <taxon>Drepanopeziza</taxon>
    </lineage>
</organism>
<dbReference type="InParanoid" id="K1W6K0"/>
<reference evidence="2 3" key="1">
    <citation type="journal article" date="2012" name="BMC Genomics">
        <title>Sequencing the genome of Marssonina brunnea reveals fungus-poplar co-evolution.</title>
        <authorList>
            <person name="Zhu S."/>
            <person name="Cao Y.-Z."/>
            <person name="Jiang C."/>
            <person name="Tan B.-Y."/>
            <person name="Wang Z."/>
            <person name="Feng S."/>
            <person name="Zhang L."/>
            <person name="Su X.-H."/>
            <person name="Brejova B."/>
            <person name="Vinar T."/>
            <person name="Xu M."/>
            <person name="Wang M.-X."/>
            <person name="Zhang S.-G."/>
            <person name="Huang M.-R."/>
            <person name="Wu R."/>
            <person name="Zhou Y."/>
        </authorList>
    </citation>
    <scope>NUCLEOTIDE SEQUENCE [LARGE SCALE GENOMIC DNA]</scope>
    <source>
        <strain evidence="2 3">MB_m1</strain>
    </source>
</reference>
<evidence type="ECO:0000313" key="2">
    <source>
        <dbReference type="EMBL" id="EKD12605.1"/>
    </source>
</evidence>
<keyword evidence="3" id="KW-1185">Reference proteome</keyword>
<protein>
    <submittedName>
        <fullName evidence="2">Uncharacterized protein</fullName>
    </submittedName>
</protein>
<dbReference type="HOGENOM" id="CLU_133386_0_0_1"/>
<proteinExistence type="predicted"/>
<name>K1W6K0_MARBU</name>
<dbReference type="EMBL" id="JH921455">
    <property type="protein sequence ID" value="EKD12605.1"/>
    <property type="molecule type" value="Genomic_DNA"/>
</dbReference>
<sequence length="127" mass="13876">MDRSNFVTASELVQIAFEFLNDLAEKAKASIDLGAGADRSNRSNKFFSFGNALRLAIKTLGSSRKDPNTPKLLRHHSVNEIEYGAGLEYGPYSDDSDDGPYSDALEDHQELLLADPDALDNKGNVEA</sequence>
<evidence type="ECO:0000256" key="1">
    <source>
        <dbReference type="SAM" id="MobiDB-lite"/>
    </source>
</evidence>
<gene>
    <name evidence="2" type="ORF">MBM_09174</name>
</gene>
<dbReference type="KEGG" id="mbe:MBM_09174"/>
<evidence type="ECO:0000313" key="3">
    <source>
        <dbReference type="Proteomes" id="UP000006753"/>
    </source>
</evidence>
<dbReference type="Proteomes" id="UP000006753">
    <property type="component" value="Unassembled WGS sequence"/>
</dbReference>
<accession>K1W6K0</accession>
<dbReference type="AlphaFoldDB" id="K1W6K0"/>